<dbReference type="EMBL" id="CASHTH010000616">
    <property type="protein sequence ID" value="CAI8005513.1"/>
    <property type="molecule type" value="Genomic_DNA"/>
</dbReference>
<evidence type="ECO:0000313" key="3">
    <source>
        <dbReference type="Proteomes" id="UP001174909"/>
    </source>
</evidence>
<protein>
    <submittedName>
        <fullName evidence="2">Uncharacterized protein</fullName>
    </submittedName>
</protein>
<evidence type="ECO:0000313" key="2">
    <source>
        <dbReference type="EMBL" id="CAI8005513.1"/>
    </source>
</evidence>
<dbReference type="Proteomes" id="UP001174909">
    <property type="component" value="Unassembled WGS sequence"/>
</dbReference>
<accession>A0AA35W2C4</accession>
<name>A0AA35W2C4_GEOBA</name>
<proteinExistence type="predicted"/>
<sequence>MLSRWPQEYLILLLPLSAYLFCNGNAVHPEKQVLQGSPGQNPTFGKLSHSVYQSFISVGSSQHS</sequence>
<feature type="chain" id="PRO_5041304467" evidence="1">
    <location>
        <begin position="27"/>
        <end position="64"/>
    </location>
</feature>
<dbReference type="AlphaFoldDB" id="A0AA35W2C4"/>
<gene>
    <name evidence="2" type="ORF">GBAR_LOCUS4291</name>
</gene>
<organism evidence="2 3">
    <name type="scientific">Geodia barretti</name>
    <name type="common">Barrett's horny sponge</name>
    <dbReference type="NCBI Taxonomy" id="519541"/>
    <lineage>
        <taxon>Eukaryota</taxon>
        <taxon>Metazoa</taxon>
        <taxon>Porifera</taxon>
        <taxon>Demospongiae</taxon>
        <taxon>Heteroscleromorpha</taxon>
        <taxon>Tetractinellida</taxon>
        <taxon>Astrophorina</taxon>
        <taxon>Geodiidae</taxon>
        <taxon>Geodia</taxon>
    </lineage>
</organism>
<keyword evidence="1" id="KW-0732">Signal</keyword>
<keyword evidence="3" id="KW-1185">Reference proteome</keyword>
<comment type="caution">
    <text evidence="2">The sequence shown here is derived from an EMBL/GenBank/DDBJ whole genome shotgun (WGS) entry which is preliminary data.</text>
</comment>
<reference evidence="2" key="1">
    <citation type="submission" date="2023-03" db="EMBL/GenBank/DDBJ databases">
        <authorList>
            <person name="Steffen K."/>
            <person name="Cardenas P."/>
        </authorList>
    </citation>
    <scope>NUCLEOTIDE SEQUENCE</scope>
</reference>
<feature type="signal peptide" evidence="1">
    <location>
        <begin position="1"/>
        <end position="26"/>
    </location>
</feature>
<evidence type="ECO:0000256" key="1">
    <source>
        <dbReference type="SAM" id="SignalP"/>
    </source>
</evidence>